<keyword evidence="1" id="KW-1133">Transmembrane helix</keyword>
<reference evidence="2 3" key="1">
    <citation type="submission" date="2017-05" db="EMBL/GenBank/DDBJ databases">
        <title>Streptomyces alboflavus Genome sequencing and assembly.</title>
        <authorList>
            <person name="Wang Y."/>
            <person name="Du B."/>
            <person name="Ding Y."/>
            <person name="Liu H."/>
            <person name="Hou Q."/>
            <person name="Liu K."/>
            <person name="Wang C."/>
            <person name="Yao L."/>
        </authorList>
    </citation>
    <scope>NUCLEOTIDE SEQUENCE [LARGE SCALE GENOMIC DNA]</scope>
    <source>
        <strain evidence="2 3">MDJK44</strain>
    </source>
</reference>
<dbReference type="AlphaFoldDB" id="A0A1Z1WEZ7"/>
<evidence type="ECO:0000313" key="3">
    <source>
        <dbReference type="Proteomes" id="UP000195880"/>
    </source>
</evidence>
<feature type="transmembrane region" description="Helical" evidence="1">
    <location>
        <begin position="136"/>
        <end position="160"/>
    </location>
</feature>
<evidence type="ECO:0008006" key="4">
    <source>
        <dbReference type="Google" id="ProtNLM"/>
    </source>
</evidence>
<dbReference type="RefSeq" id="WP_030360611.1">
    <property type="nucleotide sequence ID" value="NZ_JBIRIP010000003.1"/>
</dbReference>
<accession>A0A1Z1WEZ7</accession>
<gene>
    <name evidence="2" type="ORF">SMD44_04437</name>
</gene>
<feature type="transmembrane region" description="Helical" evidence="1">
    <location>
        <begin position="54"/>
        <end position="75"/>
    </location>
</feature>
<keyword evidence="1" id="KW-0812">Transmembrane</keyword>
<feature type="transmembrane region" description="Helical" evidence="1">
    <location>
        <begin position="96"/>
        <end position="124"/>
    </location>
</feature>
<dbReference type="EMBL" id="CP021748">
    <property type="protein sequence ID" value="ARX84979.1"/>
    <property type="molecule type" value="Genomic_DNA"/>
</dbReference>
<feature type="transmembrane region" description="Helical" evidence="1">
    <location>
        <begin position="167"/>
        <end position="192"/>
    </location>
</feature>
<feature type="transmembrane region" description="Helical" evidence="1">
    <location>
        <begin position="212"/>
        <end position="231"/>
    </location>
</feature>
<evidence type="ECO:0000256" key="1">
    <source>
        <dbReference type="SAM" id="Phobius"/>
    </source>
</evidence>
<evidence type="ECO:0000313" key="2">
    <source>
        <dbReference type="EMBL" id="ARX84979.1"/>
    </source>
</evidence>
<sequence>MSSELASEFRKLWAGRGLLYTVAIGLGLIAMAGYGTIQTVNDQGTTGADAAEQIVRQGFAGLLFATVAGSLLVTGEYRHRTWTRTYLITPRRGRVLAAKALVAFLVGIPVGVLSVLTSTLVAVLGGHAPTYTGDMIRLNAMIVVISALAGPWGVALGYLIRNQVATVIAIVAYTSGIEAVLIVAAPSFGRFLPGGAQLSLLHDPELTMPLQAWAAVAVLLGYVAVALVCALRRERTAEAL</sequence>
<dbReference type="Proteomes" id="UP000195880">
    <property type="component" value="Chromosome"/>
</dbReference>
<dbReference type="STRING" id="67267.GCA_000716675_04319"/>
<organism evidence="2 3">
    <name type="scientific">Streptomyces alboflavus</name>
    <dbReference type="NCBI Taxonomy" id="67267"/>
    <lineage>
        <taxon>Bacteria</taxon>
        <taxon>Bacillati</taxon>
        <taxon>Actinomycetota</taxon>
        <taxon>Actinomycetes</taxon>
        <taxon>Kitasatosporales</taxon>
        <taxon>Streptomycetaceae</taxon>
        <taxon>Streptomyces</taxon>
    </lineage>
</organism>
<name>A0A1Z1WEZ7_9ACTN</name>
<dbReference type="KEGG" id="salf:SMD44_04437"/>
<protein>
    <recommendedName>
        <fullName evidence="4">ABC transporter permease</fullName>
    </recommendedName>
</protein>
<keyword evidence="3" id="KW-1185">Reference proteome</keyword>
<proteinExistence type="predicted"/>
<feature type="transmembrane region" description="Helical" evidence="1">
    <location>
        <begin position="12"/>
        <end position="34"/>
    </location>
</feature>
<dbReference type="Pfam" id="PF12730">
    <property type="entry name" value="ABC2_membrane_4"/>
    <property type="match status" value="1"/>
</dbReference>
<keyword evidence="1" id="KW-0472">Membrane</keyword>